<comment type="caution">
    <text evidence="4">The sequence shown here is derived from an EMBL/GenBank/DDBJ whole genome shotgun (WGS) entry which is preliminary data.</text>
</comment>
<dbReference type="CDD" id="cd04301">
    <property type="entry name" value="NAT_SF"/>
    <property type="match status" value="1"/>
</dbReference>
<dbReference type="InterPro" id="IPR050832">
    <property type="entry name" value="Bact_Acetyltransf"/>
</dbReference>
<dbReference type="RefSeq" id="WP_162348659.1">
    <property type="nucleotide sequence ID" value="NZ_QOVG01000002.1"/>
</dbReference>
<organism evidence="4 5">
    <name type="scientific">Pseudoxanthomonas gei</name>
    <dbReference type="NCBI Taxonomy" id="1383030"/>
    <lineage>
        <taxon>Bacteria</taxon>
        <taxon>Pseudomonadati</taxon>
        <taxon>Pseudomonadota</taxon>
        <taxon>Gammaproteobacteria</taxon>
        <taxon>Lysobacterales</taxon>
        <taxon>Lysobacteraceae</taxon>
        <taxon>Pseudoxanthomonas</taxon>
    </lineage>
</organism>
<dbReference type="SUPFAM" id="SSF55729">
    <property type="entry name" value="Acyl-CoA N-acyltransferases (Nat)"/>
    <property type="match status" value="1"/>
</dbReference>
<feature type="domain" description="N-acetyltransferase" evidence="3">
    <location>
        <begin position="5"/>
        <end position="174"/>
    </location>
</feature>
<keyword evidence="2" id="KW-0012">Acyltransferase</keyword>
<proteinExistence type="predicted"/>
<dbReference type="Gene3D" id="3.40.630.30">
    <property type="match status" value="1"/>
</dbReference>
<name>A0ABX0AFY6_9GAMM</name>
<evidence type="ECO:0000313" key="5">
    <source>
        <dbReference type="Proteomes" id="UP001429354"/>
    </source>
</evidence>
<keyword evidence="5" id="KW-1185">Reference proteome</keyword>
<sequence length="175" mass="19884">MSEAFAIRRATPDDAATMSRIATDTFVETFGHLYPPEDLAYFLLNSYSPAAQREMLEKESVAMWLLERDGVPVGHACAGACGLPHPEARVEDGELKRLYVLREAHNAGWGSRLFETALHWLEKDGPRTLWIGVWSENLGAQRFYARYGFERVGEYRFPVGNTMDDEFILRRKPSA</sequence>
<evidence type="ECO:0000256" key="1">
    <source>
        <dbReference type="ARBA" id="ARBA00022679"/>
    </source>
</evidence>
<gene>
    <name evidence="4" type="ORF">DT603_04545</name>
</gene>
<accession>A0ABX0AFY6</accession>
<dbReference type="Proteomes" id="UP001429354">
    <property type="component" value="Unassembled WGS sequence"/>
</dbReference>
<protein>
    <submittedName>
        <fullName evidence="4">GNAT family N-acetyltransferase</fullName>
    </submittedName>
</protein>
<dbReference type="Pfam" id="PF00583">
    <property type="entry name" value="Acetyltransf_1"/>
    <property type="match status" value="1"/>
</dbReference>
<dbReference type="PROSITE" id="PS51186">
    <property type="entry name" value="GNAT"/>
    <property type="match status" value="1"/>
</dbReference>
<dbReference type="InterPro" id="IPR000182">
    <property type="entry name" value="GNAT_dom"/>
</dbReference>
<keyword evidence="1" id="KW-0808">Transferase</keyword>
<dbReference type="EMBL" id="QOVG01000002">
    <property type="protein sequence ID" value="NDK38108.1"/>
    <property type="molecule type" value="Genomic_DNA"/>
</dbReference>
<evidence type="ECO:0000256" key="2">
    <source>
        <dbReference type="ARBA" id="ARBA00023315"/>
    </source>
</evidence>
<reference evidence="4 5" key="1">
    <citation type="submission" date="2018-07" db="EMBL/GenBank/DDBJ databases">
        <title>Whole genome Sequencing of Pseudoxanthomonas gei KCTC 32298 (T).</title>
        <authorList>
            <person name="Kumar S."/>
            <person name="Bansal K."/>
            <person name="Kaur A."/>
            <person name="Patil P."/>
            <person name="Sharma S."/>
            <person name="Patil P.B."/>
        </authorList>
    </citation>
    <scope>NUCLEOTIDE SEQUENCE [LARGE SCALE GENOMIC DNA]</scope>
    <source>
        <strain evidence="4 5">KCTC 32298</strain>
    </source>
</reference>
<dbReference type="PANTHER" id="PTHR43877">
    <property type="entry name" value="AMINOALKYLPHOSPHONATE N-ACETYLTRANSFERASE-RELATED-RELATED"/>
    <property type="match status" value="1"/>
</dbReference>
<evidence type="ECO:0000313" key="4">
    <source>
        <dbReference type="EMBL" id="NDK38108.1"/>
    </source>
</evidence>
<evidence type="ECO:0000259" key="3">
    <source>
        <dbReference type="PROSITE" id="PS51186"/>
    </source>
</evidence>
<dbReference type="InterPro" id="IPR016181">
    <property type="entry name" value="Acyl_CoA_acyltransferase"/>
</dbReference>